<gene>
    <name evidence="1" type="ORF">TEOVI_000270600</name>
</gene>
<evidence type="ECO:0000313" key="2">
    <source>
        <dbReference type="Proteomes" id="UP000195570"/>
    </source>
</evidence>
<dbReference type="Proteomes" id="UP000195570">
    <property type="component" value="Unassembled WGS sequence"/>
</dbReference>
<name>A0A1G4IFM4_TRYEQ</name>
<sequence>MTVYYYYGERKEILQGDFVPERLWHRALLKQDMDIIRGDVQRQIEEFEKEMKSWSQKKLAVGSLTEEHQKRYNEVVGARDRNIRFLKVIETQYEFYKRLEVWPNEEDVM</sequence>
<dbReference type="GeneID" id="92376646"/>
<reference evidence="1" key="1">
    <citation type="submission" date="2016-09" db="EMBL/GenBank/DDBJ databases">
        <authorList>
            <person name="Hebert L."/>
            <person name="Moumen B."/>
        </authorList>
    </citation>
    <scope>NUCLEOTIDE SEQUENCE [LARGE SCALE GENOMIC DNA]</scope>
    <source>
        <strain evidence="1">OVI</strain>
    </source>
</reference>
<comment type="caution">
    <text evidence="1">The sequence shown here is derived from an EMBL/GenBank/DDBJ whole genome shotgun (WGS) entry which is preliminary data.</text>
</comment>
<dbReference type="RefSeq" id="XP_067081841.1">
    <property type="nucleotide sequence ID" value="XM_067225740.1"/>
</dbReference>
<accession>A0A1G4IFM4</accession>
<keyword evidence="2" id="KW-1185">Reference proteome</keyword>
<proteinExistence type="predicted"/>
<protein>
    <submittedName>
        <fullName evidence="1">Uncharacterized protein</fullName>
    </submittedName>
</protein>
<dbReference type="VEuPathDB" id="TriTrypDB:TEOVI_000270600"/>
<evidence type="ECO:0000313" key="1">
    <source>
        <dbReference type="EMBL" id="SCU71126.1"/>
    </source>
</evidence>
<dbReference type="EMBL" id="CZPT02001576">
    <property type="protein sequence ID" value="SCU71126.1"/>
    <property type="molecule type" value="Genomic_DNA"/>
</dbReference>
<organism evidence="1 2">
    <name type="scientific">Trypanosoma equiperdum</name>
    <dbReference type="NCBI Taxonomy" id="5694"/>
    <lineage>
        <taxon>Eukaryota</taxon>
        <taxon>Discoba</taxon>
        <taxon>Euglenozoa</taxon>
        <taxon>Kinetoplastea</taxon>
        <taxon>Metakinetoplastina</taxon>
        <taxon>Trypanosomatida</taxon>
        <taxon>Trypanosomatidae</taxon>
        <taxon>Trypanosoma</taxon>
    </lineage>
</organism>
<dbReference type="AlphaFoldDB" id="A0A1G4IFM4"/>